<dbReference type="NCBIfam" id="NF033608">
    <property type="entry name" value="type_I_tox_Fst"/>
    <property type="match status" value="1"/>
</dbReference>
<keyword evidence="1" id="KW-0472">Membrane</keyword>
<keyword evidence="1" id="KW-0812">Transmembrane</keyword>
<evidence type="ECO:0000256" key="1">
    <source>
        <dbReference type="SAM" id="Phobius"/>
    </source>
</evidence>
<gene>
    <name evidence="2" type="ORF">AALA52_00010</name>
</gene>
<keyword evidence="1" id="KW-1133">Transmembrane helix</keyword>
<name>A0ABV4D1G3_9LACT</name>
<proteinExistence type="predicted"/>
<feature type="transmembrane region" description="Helical" evidence="1">
    <location>
        <begin position="6"/>
        <end position="26"/>
    </location>
</feature>
<dbReference type="EMBL" id="JBCLSH010000001">
    <property type="protein sequence ID" value="MEY8442654.1"/>
    <property type="molecule type" value="Genomic_DNA"/>
</dbReference>
<organism evidence="2 3">
    <name type="scientific">Lactococcus ileimucosae</name>
    <dbReference type="NCBI Taxonomy" id="2941329"/>
    <lineage>
        <taxon>Bacteria</taxon>
        <taxon>Bacillati</taxon>
        <taxon>Bacillota</taxon>
        <taxon>Bacilli</taxon>
        <taxon>Lactobacillales</taxon>
        <taxon>Streptococcaceae</taxon>
        <taxon>Lactococcus</taxon>
    </lineage>
</organism>
<dbReference type="Proteomes" id="UP001565283">
    <property type="component" value="Unassembled WGS sequence"/>
</dbReference>
<protein>
    <submittedName>
        <fullName evidence="2">Type I toxin-antitoxin system Fst family toxin</fullName>
    </submittedName>
</protein>
<comment type="caution">
    <text evidence="2">The sequence shown here is derived from an EMBL/GenBank/DDBJ whole genome shotgun (WGS) entry which is preliminary data.</text>
</comment>
<reference evidence="2 3" key="1">
    <citation type="submission" date="2024-03" db="EMBL/GenBank/DDBJ databases">
        <title>Mouse gut bacterial collection (mGBC) of GemPharmatech.</title>
        <authorList>
            <person name="He Y."/>
            <person name="Dong L."/>
            <person name="Wu D."/>
            <person name="Gao X."/>
            <person name="Lin Z."/>
        </authorList>
    </citation>
    <scope>NUCLEOTIDE SEQUENCE [LARGE SCALE GENOMIC DNA]</scope>
    <source>
        <strain evidence="2 3">61-15</strain>
    </source>
</reference>
<evidence type="ECO:0000313" key="2">
    <source>
        <dbReference type="EMBL" id="MEY8442654.1"/>
    </source>
</evidence>
<sequence>MLLQIFGTIAAPIVVGVVLELFKDWLKNRSNKRH</sequence>
<keyword evidence="3" id="KW-1185">Reference proteome</keyword>
<evidence type="ECO:0000313" key="3">
    <source>
        <dbReference type="Proteomes" id="UP001565283"/>
    </source>
</evidence>
<dbReference type="RefSeq" id="WP_369947590.1">
    <property type="nucleotide sequence ID" value="NZ_JBCLSH010000001.1"/>
</dbReference>
<accession>A0ABV4D1G3</accession>